<dbReference type="GeneID" id="95370258"/>
<protein>
    <submittedName>
        <fullName evidence="1">Uncharacterized protein</fullName>
    </submittedName>
</protein>
<reference evidence="1 2" key="1">
    <citation type="submission" date="2024-10" db="EMBL/GenBank/DDBJ databases">
        <title>The Natural Products Discovery Center: Release of the First 8490 Sequenced Strains for Exploring Actinobacteria Biosynthetic Diversity.</title>
        <authorList>
            <person name="Kalkreuter E."/>
            <person name="Kautsar S.A."/>
            <person name="Yang D."/>
            <person name="Bader C.D."/>
            <person name="Teijaro C.N."/>
            <person name="Fluegel L."/>
            <person name="Davis C.M."/>
            <person name="Simpson J.R."/>
            <person name="Lauterbach L."/>
            <person name="Steele A.D."/>
            <person name="Gui C."/>
            <person name="Meng S."/>
            <person name="Li G."/>
            <person name="Viehrig K."/>
            <person name="Ye F."/>
            <person name="Su P."/>
            <person name="Kiefer A.F."/>
            <person name="Nichols A."/>
            <person name="Cepeda A.J."/>
            <person name="Yan W."/>
            <person name="Fan B."/>
            <person name="Jiang Y."/>
            <person name="Adhikari A."/>
            <person name="Zheng C.-J."/>
            <person name="Schuster L."/>
            <person name="Cowan T.M."/>
            <person name="Smanski M.J."/>
            <person name="Chevrette M.G."/>
            <person name="De Carvalho L.P.S."/>
            <person name="Shen B."/>
        </authorList>
    </citation>
    <scope>NUCLEOTIDE SEQUENCE [LARGE SCALE GENOMIC DNA]</scope>
    <source>
        <strain evidence="1 2">NPDC000140</strain>
    </source>
</reference>
<keyword evidence="2" id="KW-1185">Reference proteome</keyword>
<name>A0ABW6VQD1_9ACTN</name>
<accession>A0ABW6VQD1</accession>
<comment type="caution">
    <text evidence="1">The sequence shown here is derived from an EMBL/GenBank/DDBJ whole genome shotgun (WGS) entry which is preliminary data.</text>
</comment>
<dbReference type="RefSeq" id="WP_036410741.1">
    <property type="nucleotide sequence ID" value="NZ_JBEZFX010000006.1"/>
</dbReference>
<proteinExistence type="predicted"/>
<evidence type="ECO:0000313" key="2">
    <source>
        <dbReference type="Proteomes" id="UP001602287"/>
    </source>
</evidence>
<organism evidence="1 2">
    <name type="scientific">Micromonospora parva</name>
    <dbReference type="NCBI Taxonomy" id="1464048"/>
    <lineage>
        <taxon>Bacteria</taxon>
        <taxon>Bacillati</taxon>
        <taxon>Actinomycetota</taxon>
        <taxon>Actinomycetes</taxon>
        <taxon>Micromonosporales</taxon>
        <taxon>Micromonosporaceae</taxon>
        <taxon>Micromonospora</taxon>
    </lineage>
</organism>
<evidence type="ECO:0000313" key="1">
    <source>
        <dbReference type="EMBL" id="MFF5198687.1"/>
    </source>
</evidence>
<dbReference type="Proteomes" id="UP001602287">
    <property type="component" value="Unassembled WGS sequence"/>
</dbReference>
<dbReference type="EMBL" id="JBIAZM010000001">
    <property type="protein sequence ID" value="MFF5198687.1"/>
    <property type="molecule type" value="Genomic_DNA"/>
</dbReference>
<gene>
    <name evidence="1" type="ORF">ACFY3B_03665</name>
</gene>
<sequence>MTLADLRHLASPLTPRHATPVDDPAERHRLAAEVDTDTSEYIAGFISQTGRVLGEVVQSGETVLYESDIALDEDGDWTPGDPSLMWRVAAGTPQEDVYDDAARIFLAHSLRTGAASQFCGWRDRVVAIVPEEVGPKESKIIRTLAGGGIEVVHTYNVLDAYGTYARWVTDLALEYGSGDDAIASDTPQPPGMARPVVSAWLMREAGEAQLQQARHSLKFGLAGYARVPSEELPIAELARSLYTDRANLTKVIKAAEKDARITGILDAIASGDRDRIITTLRNG</sequence>